<dbReference type="EMBL" id="LAZR01016091">
    <property type="protein sequence ID" value="KKM06003.1"/>
    <property type="molecule type" value="Genomic_DNA"/>
</dbReference>
<gene>
    <name evidence="1" type="ORF">LCGC14_1748320</name>
</gene>
<evidence type="ECO:0000313" key="1">
    <source>
        <dbReference type="EMBL" id="KKM06003.1"/>
    </source>
</evidence>
<protein>
    <submittedName>
        <fullName evidence="1">Uncharacterized protein</fullName>
    </submittedName>
</protein>
<proteinExistence type="predicted"/>
<dbReference type="AlphaFoldDB" id="A0A0F9K424"/>
<sequence>MSKKEVTFEELVDSGVQQIIRAFGKGEDLHGAVWAIVTGTANWADDCAKKRAMAAAAKRRKRKI</sequence>
<organism evidence="1">
    <name type="scientific">marine sediment metagenome</name>
    <dbReference type="NCBI Taxonomy" id="412755"/>
    <lineage>
        <taxon>unclassified sequences</taxon>
        <taxon>metagenomes</taxon>
        <taxon>ecological metagenomes</taxon>
    </lineage>
</organism>
<name>A0A0F9K424_9ZZZZ</name>
<reference evidence="1" key="1">
    <citation type="journal article" date="2015" name="Nature">
        <title>Complex archaea that bridge the gap between prokaryotes and eukaryotes.</title>
        <authorList>
            <person name="Spang A."/>
            <person name="Saw J.H."/>
            <person name="Jorgensen S.L."/>
            <person name="Zaremba-Niedzwiedzka K."/>
            <person name="Martijn J."/>
            <person name="Lind A.E."/>
            <person name="van Eijk R."/>
            <person name="Schleper C."/>
            <person name="Guy L."/>
            <person name="Ettema T.J."/>
        </authorList>
    </citation>
    <scope>NUCLEOTIDE SEQUENCE</scope>
</reference>
<comment type="caution">
    <text evidence="1">The sequence shown here is derived from an EMBL/GenBank/DDBJ whole genome shotgun (WGS) entry which is preliminary data.</text>
</comment>
<accession>A0A0F9K424</accession>